<name>A0A3B7MWR3_9BACT</name>
<protein>
    <submittedName>
        <fullName evidence="2">Uncharacterized protein</fullName>
    </submittedName>
</protein>
<proteinExistence type="predicted"/>
<reference evidence="2 3" key="1">
    <citation type="submission" date="2018-09" db="EMBL/GenBank/DDBJ databases">
        <title>Genome sequencing of strain 6GH32-13.</title>
        <authorList>
            <person name="Weon H.-Y."/>
            <person name="Heo J."/>
            <person name="Kwon S.-W."/>
        </authorList>
    </citation>
    <scope>NUCLEOTIDE SEQUENCE [LARGE SCALE GENOMIC DNA]</scope>
    <source>
        <strain evidence="2 3">5GH32-13</strain>
    </source>
</reference>
<evidence type="ECO:0000313" key="3">
    <source>
        <dbReference type="Proteomes" id="UP000263900"/>
    </source>
</evidence>
<dbReference type="KEGG" id="pseg:D3H65_29655"/>
<organism evidence="2 3">
    <name type="scientific">Paraflavitalea soli</name>
    <dbReference type="NCBI Taxonomy" id="2315862"/>
    <lineage>
        <taxon>Bacteria</taxon>
        <taxon>Pseudomonadati</taxon>
        <taxon>Bacteroidota</taxon>
        <taxon>Chitinophagia</taxon>
        <taxon>Chitinophagales</taxon>
        <taxon>Chitinophagaceae</taxon>
        <taxon>Paraflavitalea</taxon>
    </lineage>
</organism>
<feature type="transmembrane region" description="Helical" evidence="1">
    <location>
        <begin position="39"/>
        <end position="61"/>
    </location>
</feature>
<sequence length="65" mass="7495">MTLLMDELAECPVRMSVPTKENHYILGPKRVFRQVRTGIFTLFAMWGIIIAFKAAFNGLFFDQVN</sequence>
<dbReference type="EMBL" id="CP032157">
    <property type="protein sequence ID" value="AXY77903.1"/>
    <property type="molecule type" value="Genomic_DNA"/>
</dbReference>
<gene>
    <name evidence="2" type="ORF">D3H65_29655</name>
</gene>
<evidence type="ECO:0000313" key="2">
    <source>
        <dbReference type="EMBL" id="AXY77903.1"/>
    </source>
</evidence>
<accession>A0A3B7MWR3</accession>
<keyword evidence="1" id="KW-0472">Membrane</keyword>
<evidence type="ECO:0000256" key="1">
    <source>
        <dbReference type="SAM" id="Phobius"/>
    </source>
</evidence>
<dbReference type="Proteomes" id="UP000263900">
    <property type="component" value="Chromosome"/>
</dbReference>
<keyword evidence="1" id="KW-1133">Transmembrane helix</keyword>
<keyword evidence="3" id="KW-1185">Reference proteome</keyword>
<keyword evidence="1" id="KW-0812">Transmembrane</keyword>
<dbReference type="AlphaFoldDB" id="A0A3B7MWR3"/>